<dbReference type="Gene3D" id="3.40.50.10300">
    <property type="entry name" value="CoaB-like"/>
    <property type="match status" value="1"/>
</dbReference>
<dbReference type="GO" id="GO:0071513">
    <property type="term" value="C:phosphopantothenoylcysteine decarboxylase complex"/>
    <property type="evidence" value="ECO:0007669"/>
    <property type="project" value="TreeGrafter"/>
</dbReference>
<proteinExistence type="inferred from homology"/>
<dbReference type="GO" id="GO:0010181">
    <property type="term" value="F:FMN binding"/>
    <property type="evidence" value="ECO:0007669"/>
    <property type="project" value="InterPro"/>
</dbReference>
<dbReference type="GO" id="GO:0015941">
    <property type="term" value="P:pantothenate catabolic process"/>
    <property type="evidence" value="ECO:0007669"/>
    <property type="project" value="InterPro"/>
</dbReference>
<dbReference type="InterPro" id="IPR005252">
    <property type="entry name" value="CoaBC"/>
</dbReference>
<evidence type="ECO:0000256" key="1">
    <source>
        <dbReference type="ARBA" id="ARBA00022793"/>
    </source>
</evidence>
<dbReference type="InterPro" id="IPR003382">
    <property type="entry name" value="Flavoprotein"/>
</dbReference>
<keyword evidence="2" id="KW-0456">Lyase</keyword>
<dbReference type="Gene3D" id="3.40.50.1950">
    <property type="entry name" value="Flavin prenyltransferase-like"/>
    <property type="match status" value="1"/>
</dbReference>
<protein>
    <submittedName>
        <fullName evidence="6">Unannotated protein</fullName>
    </submittedName>
</protein>
<dbReference type="InterPro" id="IPR036551">
    <property type="entry name" value="Flavin_trans-like"/>
</dbReference>
<dbReference type="EMBL" id="CAEZTO010000002">
    <property type="protein sequence ID" value="CAB4565959.1"/>
    <property type="molecule type" value="Genomic_DNA"/>
</dbReference>
<evidence type="ECO:0000313" key="5">
    <source>
        <dbReference type="EMBL" id="CAB4539219.1"/>
    </source>
</evidence>
<sequence>MRILLGITGGIAAYKATGLIRAFQDLGHAVEVLPTENALRFVGKTTLEAISGKNIDIDMYSDVAQVRHVEIGQQADLIVIAPATASFLSRLATGLADDLLTNAILASRAPVVVCPAMHTEMWENSATQSNVRVLQDRGIRVMSPAVGRLTGADSGAGRMPEVQDIVRYALMGELNGKTVMVTAGGTREPIDAVRFIGNHSSGRMGIEIAKTLRDAGAQVLLIAANLDATPNGMEVIHVSSVDELEQAMNREVDAVVMAAAVSDYRVEDPFAGKLSRSEGIELKLIPTKDLIAQYSSTHPGVFTIAFALAANIESLEQIAKTKLIDKGVQLVVGNSTKALGSEVTDVILVDSQGSQSAAGSKRAIAELITQRIIDHFRQ</sequence>
<evidence type="ECO:0000259" key="3">
    <source>
        <dbReference type="Pfam" id="PF02441"/>
    </source>
</evidence>
<evidence type="ECO:0000313" key="6">
    <source>
        <dbReference type="EMBL" id="CAB4565959.1"/>
    </source>
</evidence>
<dbReference type="InterPro" id="IPR007085">
    <property type="entry name" value="DNA/pantothenate-metab_flavo_C"/>
</dbReference>
<dbReference type="HAMAP" id="MF_02225">
    <property type="entry name" value="CoaBC"/>
    <property type="match status" value="1"/>
</dbReference>
<dbReference type="SUPFAM" id="SSF52507">
    <property type="entry name" value="Homo-oligomeric flavin-containing Cys decarboxylases, HFCD"/>
    <property type="match status" value="1"/>
</dbReference>
<keyword evidence="1" id="KW-0210">Decarboxylase</keyword>
<dbReference type="Pfam" id="PF04127">
    <property type="entry name" value="DFP"/>
    <property type="match status" value="1"/>
</dbReference>
<dbReference type="GO" id="GO:0015937">
    <property type="term" value="P:coenzyme A biosynthetic process"/>
    <property type="evidence" value="ECO:0007669"/>
    <property type="project" value="InterPro"/>
</dbReference>
<dbReference type="SUPFAM" id="SSF102645">
    <property type="entry name" value="CoaB-like"/>
    <property type="match status" value="1"/>
</dbReference>
<accession>A0A6J6DSM4</accession>
<dbReference type="GO" id="GO:0004632">
    <property type="term" value="F:phosphopantothenate--cysteine ligase activity"/>
    <property type="evidence" value="ECO:0007669"/>
    <property type="project" value="InterPro"/>
</dbReference>
<dbReference type="AlphaFoldDB" id="A0A6J6DSM4"/>
<feature type="domain" description="Flavoprotein" evidence="3">
    <location>
        <begin position="1"/>
        <end position="168"/>
    </location>
</feature>
<dbReference type="InterPro" id="IPR035929">
    <property type="entry name" value="CoaB-like_sf"/>
</dbReference>
<gene>
    <name evidence="5" type="ORF">UFOPK1503_00124</name>
    <name evidence="6" type="ORF">UFOPK1693_00360</name>
</gene>
<feature type="domain" description="DNA/pantothenate metabolism flavoprotein C-terminal" evidence="4">
    <location>
        <begin position="174"/>
        <end position="374"/>
    </location>
</feature>
<evidence type="ECO:0000256" key="2">
    <source>
        <dbReference type="ARBA" id="ARBA00023239"/>
    </source>
</evidence>
<dbReference type="EMBL" id="CAEZST010000001">
    <property type="protein sequence ID" value="CAB4539219.1"/>
    <property type="molecule type" value="Genomic_DNA"/>
</dbReference>
<reference evidence="6" key="1">
    <citation type="submission" date="2020-05" db="EMBL/GenBank/DDBJ databases">
        <authorList>
            <person name="Chiriac C."/>
            <person name="Salcher M."/>
            <person name="Ghai R."/>
            <person name="Kavagutti S V."/>
        </authorList>
    </citation>
    <scope>NUCLEOTIDE SEQUENCE</scope>
</reference>
<evidence type="ECO:0000259" key="4">
    <source>
        <dbReference type="Pfam" id="PF04127"/>
    </source>
</evidence>
<name>A0A6J6DSM4_9ZZZZ</name>
<organism evidence="6">
    <name type="scientific">freshwater metagenome</name>
    <dbReference type="NCBI Taxonomy" id="449393"/>
    <lineage>
        <taxon>unclassified sequences</taxon>
        <taxon>metagenomes</taxon>
        <taxon>ecological metagenomes</taxon>
    </lineage>
</organism>
<dbReference type="NCBIfam" id="TIGR00521">
    <property type="entry name" value="coaBC_dfp"/>
    <property type="match status" value="1"/>
</dbReference>
<dbReference type="Pfam" id="PF02441">
    <property type="entry name" value="Flavoprotein"/>
    <property type="match status" value="1"/>
</dbReference>
<dbReference type="PANTHER" id="PTHR14359:SF6">
    <property type="entry name" value="PHOSPHOPANTOTHENOYLCYSTEINE DECARBOXYLASE"/>
    <property type="match status" value="1"/>
</dbReference>
<dbReference type="GO" id="GO:0004633">
    <property type="term" value="F:phosphopantothenoylcysteine decarboxylase activity"/>
    <property type="evidence" value="ECO:0007669"/>
    <property type="project" value="InterPro"/>
</dbReference>
<dbReference type="PANTHER" id="PTHR14359">
    <property type="entry name" value="HOMO-OLIGOMERIC FLAVIN CONTAINING CYS DECARBOXYLASE FAMILY"/>
    <property type="match status" value="1"/>
</dbReference>